<feature type="domain" description="Protein O-mannosyl-transferase C-terminal four TM" evidence="12">
    <location>
        <begin position="256"/>
        <end position="427"/>
    </location>
</feature>
<dbReference type="GO" id="GO:0005886">
    <property type="term" value="C:plasma membrane"/>
    <property type="evidence" value="ECO:0007669"/>
    <property type="project" value="UniProtKB-SubCell"/>
</dbReference>
<feature type="transmembrane region" description="Helical" evidence="10">
    <location>
        <begin position="405"/>
        <end position="424"/>
    </location>
</feature>
<accession>A0A317JRZ0</accession>
<evidence type="ECO:0000259" key="11">
    <source>
        <dbReference type="Pfam" id="PF02366"/>
    </source>
</evidence>
<dbReference type="EC" id="2.4.1.-" evidence="10"/>
<dbReference type="InterPro" id="IPR032421">
    <property type="entry name" value="PMT_4TMC"/>
</dbReference>
<feature type="transmembrane region" description="Helical" evidence="10">
    <location>
        <begin position="227"/>
        <end position="249"/>
    </location>
</feature>
<comment type="similarity">
    <text evidence="3 10">Belongs to the glycosyltransferase 39 family.</text>
</comment>
<dbReference type="EMBL" id="PSRQ01000062">
    <property type="protein sequence ID" value="PWU22525.1"/>
    <property type="molecule type" value="Genomic_DNA"/>
</dbReference>
<dbReference type="Pfam" id="PF02366">
    <property type="entry name" value="PMT"/>
    <property type="match status" value="1"/>
</dbReference>
<dbReference type="InterPro" id="IPR003342">
    <property type="entry name" value="ArnT-like_N"/>
</dbReference>
<dbReference type="UniPathway" id="UPA00378"/>
<feature type="transmembrane region" description="Helical" evidence="10">
    <location>
        <begin position="180"/>
        <end position="196"/>
    </location>
</feature>
<evidence type="ECO:0000256" key="9">
    <source>
        <dbReference type="ARBA" id="ARBA00093617"/>
    </source>
</evidence>
<dbReference type="GO" id="GO:0004169">
    <property type="term" value="F:dolichyl-phosphate-mannose-protein mannosyltransferase activity"/>
    <property type="evidence" value="ECO:0007669"/>
    <property type="project" value="UniProtKB-UniRule"/>
</dbReference>
<name>A0A317JRZ0_9BACT</name>
<evidence type="ECO:0000256" key="10">
    <source>
        <dbReference type="RuleBase" id="RU367007"/>
    </source>
</evidence>
<evidence type="ECO:0000256" key="3">
    <source>
        <dbReference type="ARBA" id="ARBA00007222"/>
    </source>
</evidence>
<evidence type="ECO:0000256" key="5">
    <source>
        <dbReference type="ARBA" id="ARBA00022679"/>
    </source>
</evidence>
<feature type="transmembrane region" description="Helical" evidence="10">
    <location>
        <begin position="95"/>
        <end position="116"/>
    </location>
</feature>
<evidence type="ECO:0000256" key="4">
    <source>
        <dbReference type="ARBA" id="ARBA00022676"/>
    </source>
</evidence>
<dbReference type="GO" id="GO:0012505">
    <property type="term" value="C:endomembrane system"/>
    <property type="evidence" value="ECO:0007669"/>
    <property type="project" value="UniProtKB-SubCell"/>
</dbReference>
<dbReference type="Pfam" id="PF16192">
    <property type="entry name" value="PMT_4TMC"/>
    <property type="match status" value="1"/>
</dbReference>
<evidence type="ECO:0000313" key="13">
    <source>
        <dbReference type="EMBL" id="PWU22525.1"/>
    </source>
</evidence>
<evidence type="ECO:0000256" key="1">
    <source>
        <dbReference type="ARBA" id="ARBA00004127"/>
    </source>
</evidence>
<dbReference type="PANTHER" id="PTHR10050">
    <property type="entry name" value="DOLICHYL-PHOSPHATE-MANNOSE--PROTEIN MANNOSYLTRANSFERASE"/>
    <property type="match status" value="1"/>
</dbReference>
<keyword evidence="5 10" id="KW-0808">Transferase</keyword>
<comment type="function">
    <text evidence="10">Protein O-mannosyltransferase that catalyzes the transfer of a single mannose residue from a polyprenol phospho-mannosyl lipidic donor to the hydroxyl group of selected serine and threonine residues in acceptor proteins.</text>
</comment>
<evidence type="ECO:0000256" key="2">
    <source>
        <dbReference type="ARBA" id="ARBA00004922"/>
    </source>
</evidence>
<keyword evidence="10" id="KW-1003">Cell membrane</keyword>
<comment type="caution">
    <text evidence="13">The sequence shown here is derived from an EMBL/GenBank/DDBJ whole genome shotgun (WGS) entry which is preliminary data.</text>
</comment>
<dbReference type="Proteomes" id="UP000246104">
    <property type="component" value="Unassembled WGS sequence"/>
</dbReference>
<feature type="transmembrane region" description="Helical" evidence="10">
    <location>
        <begin position="12"/>
        <end position="33"/>
    </location>
</feature>
<comment type="pathway">
    <text evidence="2 10">Protein modification; protein glycosylation.</text>
</comment>
<evidence type="ECO:0000313" key="14">
    <source>
        <dbReference type="Proteomes" id="UP000246104"/>
    </source>
</evidence>
<reference evidence="13 14" key="1">
    <citation type="submission" date="2018-02" db="EMBL/GenBank/DDBJ databases">
        <title>Genomic Reconstructions from Amazon Rainforest and Pasture Soil Reveal Novel Insights into the Physiology of Candidate Phyla in Tropical Sites.</title>
        <authorList>
            <person name="Kroeger M.E."/>
            <person name="Delmont T."/>
            <person name="Eren A.M."/>
            <person name="Guo J."/>
            <person name="Meyer K.M."/>
            <person name="Khan K."/>
            <person name="Rodrigues J.L.M."/>
            <person name="Bohannan B.J.M."/>
            <person name="Tringe S."/>
            <person name="Borges C.D."/>
            <person name="Tiedje J."/>
            <person name="Tsai S.M."/>
            <person name="Nusslein K."/>
        </authorList>
    </citation>
    <scope>NUCLEOTIDE SEQUENCE [LARGE SCALE GENOMIC DNA]</scope>
    <source>
        <strain evidence="13">Amazon FNV 2010 28 9</strain>
    </source>
</reference>
<keyword evidence="4 10" id="KW-0328">Glycosyltransferase</keyword>
<sequence>MRISQLIRRNLTLIFTVVIIAFAFLTRIARLSFPSVYYFDEVYHAFTARTYLHNDPKGYEFWQTPPAGVAYEWTHPPLAKLMMAGSMAAFGENSFGWRISSVVLGTGVIIFIGYLAQLLFRKKEVTLLSMTIASLDNLLLTMSRIAMNDMHFLCFGLMSLCCYVKFKQTYLQPKPNLKRAVLWLFVTAMLLALSLASKWTALYLGAGIAIDFFFTHLHRLKAPPLRIILGCIVAGAMIPLLYLATYGQFFLQGHTFEQFVETTQQMWWYHTNLKATHPYQSVPWQWILDIRPVWMHVDYSKYGQGLIANIYNTDNPLLLWTGLAITLFFVVTIVLNATGVWKNTLFSKKEQQPLLFCLLFYFILWLPWIVSPRIMFFYHYAPAIPFLTILMAVGLGKLWEKGKKAWVYGVLGLFLICFIAIYPLNTGIFMPLSYTKTIFHFIPTWQ</sequence>
<organism evidence="13 14">
    <name type="scientific">Candidatus Cerribacteria bacterium 'Amazon FNV 2010 28 9'</name>
    <dbReference type="NCBI Taxonomy" id="2081795"/>
    <lineage>
        <taxon>Bacteria</taxon>
        <taxon>Candidatus Cerribacteria</taxon>
    </lineage>
</organism>
<feature type="domain" description="ArnT-like N-terminal" evidence="11">
    <location>
        <begin position="18"/>
        <end position="210"/>
    </location>
</feature>
<comment type="subcellular location">
    <subcellularLocation>
        <location evidence="10">Cell membrane</location>
    </subcellularLocation>
    <subcellularLocation>
        <location evidence="1">Endomembrane system</location>
        <topology evidence="1">Multi-pass membrane protein</topology>
    </subcellularLocation>
</comment>
<feature type="transmembrane region" description="Helical" evidence="10">
    <location>
        <begin position="317"/>
        <end position="341"/>
    </location>
</feature>
<evidence type="ECO:0000256" key="7">
    <source>
        <dbReference type="ARBA" id="ARBA00022989"/>
    </source>
</evidence>
<evidence type="ECO:0000256" key="6">
    <source>
        <dbReference type="ARBA" id="ARBA00022692"/>
    </source>
</evidence>
<protein>
    <recommendedName>
        <fullName evidence="9 10">Polyprenol-phosphate-mannose--protein mannosyltransferase</fullName>
        <ecNumber evidence="10">2.4.1.-</ecNumber>
    </recommendedName>
</protein>
<proteinExistence type="inferred from homology"/>
<keyword evidence="6 10" id="KW-0812">Transmembrane</keyword>
<keyword evidence="8 10" id="KW-0472">Membrane</keyword>
<evidence type="ECO:0000256" key="8">
    <source>
        <dbReference type="ARBA" id="ARBA00023136"/>
    </source>
</evidence>
<gene>
    <name evidence="13" type="ORF">C5B42_05930</name>
</gene>
<evidence type="ECO:0000259" key="12">
    <source>
        <dbReference type="Pfam" id="PF16192"/>
    </source>
</evidence>
<keyword evidence="7 10" id="KW-1133">Transmembrane helix</keyword>
<feature type="transmembrane region" description="Helical" evidence="10">
    <location>
        <begin position="376"/>
        <end position="393"/>
    </location>
</feature>
<dbReference type="InterPro" id="IPR027005">
    <property type="entry name" value="PMT-like"/>
</dbReference>
<feature type="transmembrane region" description="Helical" evidence="10">
    <location>
        <begin position="125"/>
        <end position="144"/>
    </location>
</feature>
<feature type="transmembrane region" description="Helical" evidence="10">
    <location>
        <begin position="353"/>
        <end position="370"/>
    </location>
</feature>
<dbReference type="PANTHER" id="PTHR10050:SF46">
    <property type="entry name" value="PROTEIN O-MANNOSYL-TRANSFERASE 2"/>
    <property type="match status" value="1"/>
</dbReference>
<dbReference type="AlphaFoldDB" id="A0A317JRZ0"/>